<evidence type="ECO:0000313" key="3">
    <source>
        <dbReference type="Proteomes" id="UP000694888"/>
    </source>
</evidence>
<dbReference type="RefSeq" id="XP_012938232.1">
    <property type="nucleotide sequence ID" value="XM_013082778.2"/>
</dbReference>
<dbReference type="PRINTS" id="PR00315">
    <property type="entry name" value="ELONGATNFCT"/>
</dbReference>
<dbReference type="InterPro" id="IPR049394">
    <property type="entry name" value="eEFSec_C"/>
</dbReference>
<dbReference type="InterPro" id="IPR005225">
    <property type="entry name" value="Small_GTP-bd"/>
</dbReference>
<protein>
    <submittedName>
        <fullName evidence="4">Selenocysteine-specific elongation factor</fullName>
    </submittedName>
</protein>
<gene>
    <name evidence="4" type="primary">LOC101851268</name>
</gene>
<dbReference type="Pfam" id="PF03144">
    <property type="entry name" value="GTP_EFTU_D2"/>
    <property type="match status" value="1"/>
</dbReference>
<evidence type="ECO:0000259" key="2">
    <source>
        <dbReference type="PROSITE" id="PS51722"/>
    </source>
</evidence>
<dbReference type="NCBIfam" id="TIGR00231">
    <property type="entry name" value="small_GTP"/>
    <property type="match status" value="1"/>
</dbReference>
<dbReference type="Pfam" id="PF21131">
    <property type="entry name" value="eEFSec_4th"/>
    <property type="match status" value="1"/>
</dbReference>
<evidence type="ECO:0000313" key="4">
    <source>
        <dbReference type="RefSeq" id="XP_012938232.1"/>
    </source>
</evidence>
<dbReference type="InterPro" id="IPR027417">
    <property type="entry name" value="P-loop_NTPase"/>
</dbReference>
<accession>A0ABM1A0B9</accession>
<organism evidence="3 4">
    <name type="scientific">Aplysia californica</name>
    <name type="common">California sea hare</name>
    <dbReference type="NCBI Taxonomy" id="6500"/>
    <lineage>
        <taxon>Eukaryota</taxon>
        <taxon>Metazoa</taxon>
        <taxon>Spiralia</taxon>
        <taxon>Lophotrochozoa</taxon>
        <taxon>Mollusca</taxon>
        <taxon>Gastropoda</taxon>
        <taxon>Heterobranchia</taxon>
        <taxon>Euthyneura</taxon>
        <taxon>Tectipleura</taxon>
        <taxon>Aplysiida</taxon>
        <taxon>Aplysioidea</taxon>
        <taxon>Aplysiidae</taxon>
        <taxon>Aplysia</taxon>
    </lineage>
</organism>
<dbReference type="GeneID" id="101851268"/>
<evidence type="ECO:0000256" key="1">
    <source>
        <dbReference type="SAM" id="MobiDB-lite"/>
    </source>
</evidence>
<dbReference type="InterPro" id="IPR049393">
    <property type="entry name" value="eEFSec_III"/>
</dbReference>
<dbReference type="PANTHER" id="PTHR43721">
    <property type="entry name" value="ELONGATION FACTOR TU-RELATED"/>
    <property type="match status" value="1"/>
</dbReference>
<dbReference type="Gene3D" id="2.40.30.10">
    <property type="entry name" value="Translation factors"/>
    <property type="match status" value="2"/>
</dbReference>
<keyword evidence="4" id="KW-0648">Protein biosynthesis</keyword>
<keyword evidence="4" id="KW-0251">Elongation factor</keyword>
<dbReference type="Pfam" id="PF00009">
    <property type="entry name" value="GTP_EFTU"/>
    <property type="match status" value="1"/>
</dbReference>
<dbReference type="PROSITE" id="PS51722">
    <property type="entry name" value="G_TR_2"/>
    <property type="match status" value="1"/>
</dbReference>
<dbReference type="Gene3D" id="3.40.50.300">
    <property type="entry name" value="P-loop containing nucleotide triphosphate hydrolases"/>
    <property type="match status" value="1"/>
</dbReference>
<dbReference type="Pfam" id="PF21208">
    <property type="entry name" value="euk_SelB_III"/>
    <property type="match status" value="1"/>
</dbReference>
<dbReference type="InterPro" id="IPR050055">
    <property type="entry name" value="EF-Tu_GTPase"/>
</dbReference>
<name>A0ABM1A0B9_APLCA</name>
<dbReference type="CDD" id="cd04094">
    <property type="entry name" value="eSelB_III"/>
    <property type="match status" value="1"/>
</dbReference>
<dbReference type="SUPFAM" id="SSF52540">
    <property type="entry name" value="P-loop containing nucleoside triphosphate hydrolases"/>
    <property type="match status" value="1"/>
</dbReference>
<feature type="region of interest" description="Disordered" evidence="1">
    <location>
        <begin position="532"/>
        <end position="561"/>
    </location>
</feature>
<feature type="domain" description="Tr-type G" evidence="2">
    <location>
        <begin position="5"/>
        <end position="207"/>
    </location>
</feature>
<dbReference type="InterPro" id="IPR009000">
    <property type="entry name" value="Transl_B-barrel_sf"/>
</dbReference>
<dbReference type="Proteomes" id="UP000694888">
    <property type="component" value="Unplaced"/>
</dbReference>
<feature type="compositionally biased region" description="Basic and acidic residues" evidence="1">
    <location>
        <begin position="343"/>
        <end position="357"/>
    </location>
</feature>
<sequence length="586" mass="63482">MAGTVLNFNVGVLGHVDSGKTSLSKALSTVASTASFDKNPQSKERGITLDLGFSSFNVDVNDDKKEELKGYSQIQFTLVDCPGHASLIRTIIGGAQIIDLMLLVIDVTKGMQTQTAECLIIGEITCHKMIVVLNKLDMVAPEKQTATVEKMKKRMWKTLESTKFSGCPIIAVAAKPGGPEAPETEATGVQELISTLQQSTYLPARSEDGDFIFSADHCFSIRGQGTVMTGTVLSGKVSTNDTVEIPSLGTSKKVKSMQMFRKPVEKIKQGDRAGICVTQFDPSQLERGLVCSAGALVTVEAAIVSMHKIAYYKSSVSNKAKFHITIGHETVMGKISLFCAPAESKEGQTETPEKKDSQSGATSAPVFDFSKEYDYLEELLLPGKQGTADLNQGTAKTVGEQFALIELERPVTCSPRSLVIGSRLDADIHTSACRIAFHGQILVALTDNKYKETILPNVKVFKIKTREGQVERATDKYSVIGKNLFKKETNLAAFANLKISLSSGERGTIEGGFGQSGKVKIRIPEGLSEETYQRYSGTSKKKGKGKEEPEGTAEGAGNPTVQSEPVKIFLNFKRFLYDPQKAMVQT</sequence>
<reference evidence="4" key="1">
    <citation type="submission" date="2025-08" db="UniProtKB">
        <authorList>
            <consortium name="RefSeq"/>
        </authorList>
    </citation>
    <scope>IDENTIFICATION</scope>
</reference>
<dbReference type="PANTHER" id="PTHR43721:SF11">
    <property type="entry name" value="SELENOCYSTEINE-SPECIFIC ELONGATION FACTOR"/>
    <property type="match status" value="1"/>
</dbReference>
<feature type="region of interest" description="Disordered" evidence="1">
    <location>
        <begin position="343"/>
        <end position="363"/>
    </location>
</feature>
<dbReference type="CDD" id="cd01889">
    <property type="entry name" value="SelB_euk"/>
    <property type="match status" value="1"/>
</dbReference>
<dbReference type="CDD" id="cd03696">
    <property type="entry name" value="SelB_II"/>
    <property type="match status" value="1"/>
</dbReference>
<keyword evidence="3" id="KW-1185">Reference proteome</keyword>
<dbReference type="SUPFAM" id="SSF50447">
    <property type="entry name" value="Translation proteins"/>
    <property type="match status" value="1"/>
</dbReference>
<proteinExistence type="predicted"/>
<dbReference type="InterPro" id="IPR004161">
    <property type="entry name" value="EFTu-like_2"/>
</dbReference>
<dbReference type="InterPro" id="IPR000795">
    <property type="entry name" value="T_Tr_GTP-bd_dom"/>
</dbReference>
<dbReference type="GO" id="GO:0003746">
    <property type="term" value="F:translation elongation factor activity"/>
    <property type="evidence" value="ECO:0007669"/>
    <property type="project" value="UniProtKB-KW"/>
</dbReference>